<name>A0A158K618_9BURK</name>
<keyword evidence="2" id="KW-1185">Reference proteome</keyword>
<reference evidence="1" key="1">
    <citation type="submission" date="2016-01" db="EMBL/GenBank/DDBJ databases">
        <authorList>
            <person name="Peeters C."/>
        </authorList>
    </citation>
    <scope>NUCLEOTIDE SEQUENCE [LARGE SCALE GENOMIC DNA]</scope>
    <source>
        <strain evidence="1">LMG 22940</strain>
    </source>
</reference>
<dbReference type="OrthoDB" id="4556966at2"/>
<evidence type="ECO:0000313" key="1">
    <source>
        <dbReference type="EMBL" id="SAL75881.1"/>
    </source>
</evidence>
<sequence>MSVYYYDVPVSAAPSPALRPASREQRLRDGDLVDLSRIACEAGFRAPVAMSKEALSVCLAGLSDLAPDASHGPCSSFVAAKRLWSVLWEAAAEVMHRHEDNTIFFSARLDPDATSAEPASEVHLKLVIDAGTNDRPVATILLPDQD</sequence>
<organism evidence="1 2">
    <name type="scientific">Caballeronia choica</name>
    <dbReference type="NCBI Taxonomy" id="326476"/>
    <lineage>
        <taxon>Bacteria</taxon>
        <taxon>Pseudomonadati</taxon>
        <taxon>Pseudomonadota</taxon>
        <taxon>Betaproteobacteria</taxon>
        <taxon>Burkholderiales</taxon>
        <taxon>Burkholderiaceae</taxon>
        <taxon>Caballeronia</taxon>
    </lineage>
</organism>
<dbReference type="Proteomes" id="UP000054770">
    <property type="component" value="Unassembled WGS sequence"/>
</dbReference>
<protein>
    <submittedName>
        <fullName evidence="1">Uncharacterized protein</fullName>
    </submittedName>
</protein>
<comment type="caution">
    <text evidence="1">The sequence shown here is derived from an EMBL/GenBank/DDBJ whole genome shotgun (WGS) entry which is preliminary data.</text>
</comment>
<gene>
    <name evidence="1" type="ORF">AWB68_04865</name>
</gene>
<evidence type="ECO:0000313" key="2">
    <source>
        <dbReference type="Proteomes" id="UP000054770"/>
    </source>
</evidence>
<proteinExistence type="predicted"/>
<accession>A0A158K618</accession>
<dbReference type="AlphaFoldDB" id="A0A158K618"/>
<dbReference type="RefSeq" id="WP_087646922.1">
    <property type="nucleotide sequence ID" value="NZ_FCON02000062.1"/>
</dbReference>
<dbReference type="EMBL" id="FCON02000062">
    <property type="protein sequence ID" value="SAL75881.1"/>
    <property type="molecule type" value="Genomic_DNA"/>
</dbReference>